<dbReference type="SUPFAM" id="SSF50447">
    <property type="entry name" value="Translation proteins"/>
    <property type="match status" value="1"/>
</dbReference>
<evidence type="ECO:0000313" key="8">
    <source>
        <dbReference type="Proteomes" id="UP001594288"/>
    </source>
</evidence>
<keyword evidence="3" id="KW-0479">Metal-binding</keyword>
<reference evidence="7 8" key="1">
    <citation type="submission" date="2024-09" db="EMBL/GenBank/DDBJ databases">
        <authorList>
            <person name="D'Angelo T."/>
        </authorList>
    </citation>
    <scope>NUCLEOTIDE SEQUENCE [LARGE SCALE GENOMIC DNA]</scope>
    <source>
        <strain evidence="7">SAG AM-311-F02</strain>
    </source>
</reference>
<dbReference type="SUPFAM" id="SSF55186">
    <property type="entry name" value="ThrRS/AlaRS common domain"/>
    <property type="match status" value="1"/>
</dbReference>
<comment type="subcellular location">
    <subcellularLocation>
        <location evidence="2">Cytoplasm</location>
    </subcellularLocation>
</comment>
<dbReference type="Gene3D" id="2.40.30.130">
    <property type="match status" value="1"/>
</dbReference>
<dbReference type="InterPro" id="IPR051335">
    <property type="entry name" value="Alanyl-tRNA_Editing_Enzymes"/>
</dbReference>
<accession>A0ABV6YNE8</accession>
<keyword evidence="8" id="KW-1185">Reference proteome</keyword>
<protein>
    <submittedName>
        <fullName evidence="7">DHHA1 domain-containing protein</fullName>
    </submittedName>
</protein>
<dbReference type="Gene3D" id="3.10.310.40">
    <property type="match status" value="1"/>
</dbReference>
<comment type="cofactor">
    <cofactor evidence="1">
        <name>Zn(2+)</name>
        <dbReference type="ChEBI" id="CHEBI:29105"/>
    </cofactor>
</comment>
<keyword evidence="4" id="KW-0862">Zinc</keyword>
<dbReference type="InterPro" id="IPR003156">
    <property type="entry name" value="DHHA1_dom"/>
</dbReference>
<sequence length="453" mass="49272">TRKLYQEDSYITEFTARIVSVEEHEGKHAIELDVTHFYPEAGGQPCDTGMIGKLRVEATVIAAAPDGGADAAGNATGDGDDAANKGSRILHLASAKPEFGVGDQVEAEIDWPARFLNMQQHTGQHILSQAFLSALDAATISSRLGTEHCTVDVSRRSLTWEDMEEVEKLANSIVFENRPVKVYEISPDEVEGLRRKEPAGLERIRVVEIEGFDKTPCGGTHTRATGEVGLIKILRWEKVRDTTRVEFVCGELARRDYFWKSRFVVEFAQEQTTKDANVPDLVRGLHEEHRQLRYKHERIKRELMGYRARTLVEAASQEIGDVTVIVAHIEDAEPDEIREMAGMLTSGPGPAGGGAMQGPPGEGPPGESHEEEEMEAGGVVALLASGRDKINFVFARSENVKADMRPLIKAATAIVDGKGGGRPEVCQGGGQDAEKAGEALEAAVELLAEVLDG</sequence>
<evidence type="ECO:0000259" key="6">
    <source>
        <dbReference type="PROSITE" id="PS50860"/>
    </source>
</evidence>
<dbReference type="PANTHER" id="PTHR43462:SF1">
    <property type="entry name" value="ALANYL-TRNA EDITING PROTEIN AARSD1"/>
    <property type="match status" value="1"/>
</dbReference>
<dbReference type="PROSITE" id="PS50860">
    <property type="entry name" value="AA_TRNA_LIGASE_II_ALA"/>
    <property type="match status" value="1"/>
</dbReference>
<evidence type="ECO:0000313" key="7">
    <source>
        <dbReference type="EMBL" id="MFC1799589.1"/>
    </source>
</evidence>
<comment type="caution">
    <text evidence="7">The sequence shown here is derived from an EMBL/GenBank/DDBJ whole genome shotgun (WGS) entry which is preliminary data.</text>
</comment>
<dbReference type="InterPro" id="IPR012947">
    <property type="entry name" value="tRNA_SAD"/>
</dbReference>
<feature type="domain" description="Alanyl-transfer RNA synthetases family profile" evidence="6">
    <location>
        <begin position="1"/>
        <end position="253"/>
    </location>
</feature>
<dbReference type="InterPro" id="IPR009000">
    <property type="entry name" value="Transl_B-barrel_sf"/>
</dbReference>
<evidence type="ECO:0000256" key="4">
    <source>
        <dbReference type="ARBA" id="ARBA00022833"/>
    </source>
</evidence>
<evidence type="ECO:0000256" key="3">
    <source>
        <dbReference type="ARBA" id="ARBA00022723"/>
    </source>
</evidence>
<dbReference type="PANTHER" id="PTHR43462">
    <property type="entry name" value="ALANYL-TRNA EDITING PROTEIN"/>
    <property type="match status" value="1"/>
</dbReference>
<feature type="region of interest" description="Disordered" evidence="5">
    <location>
        <begin position="345"/>
        <end position="375"/>
    </location>
</feature>
<dbReference type="Gene3D" id="3.30.980.10">
    <property type="entry name" value="Threonyl-trna Synthetase, Chain A, domain 2"/>
    <property type="match status" value="1"/>
</dbReference>
<dbReference type="SMART" id="SM00863">
    <property type="entry name" value="tRNA_SAD"/>
    <property type="match status" value="1"/>
</dbReference>
<feature type="non-terminal residue" evidence="7">
    <location>
        <position position="1"/>
    </location>
</feature>
<dbReference type="EMBL" id="JBHPEI010000014">
    <property type="protein sequence ID" value="MFC1799589.1"/>
    <property type="molecule type" value="Genomic_DNA"/>
</dbReference>
<name>A0ABV6YNE8_UNCEI</name>
<evidence type="ECO:0000256" key="2">
    <source>
        <dbReference type="ARBA" id="ARBA00004496"/>
    </source>
</evidence>
<dbReference type="Pfam" id="PF02272">
    <property type="entry name" value="DHHA1"/>
    <property type="match status" value="1"/>
</dbReference>
<dbReference type="Pfam" id="PF07973">
    <property type="entry name" value="tRNA_SAD"/>
    <property type="match status" value="1"/>
</dbReference>
<gene>
    <name evidence="7" type="ORF">ACFL2Z_01595</name>
</gene>
<evidence type="ECO:0000256" key="5">
    <source>
        <dbReference type="SAM" id="MobiDB-lite"/>
    </source>
</evidence>
<organism evidence="7 8">
    <name type="scientific">Eiseniibacteriota bacterium</name>
    <dbReference type="NCBI Taxonomy" id="2212470"/>
    <lineage>
        <taxon>Bacteria</taxon>
        <taxon>Candidatus Eiseniibacteriota</taxon>
    </lineage>
</organism>
<proteinExistence type="predicted"/>
<evidence type="ECO:0000256" key="1">
    <source>
        <dbReference type="ARBA" id="ARBA00001947"/>
    </source>
</evidence>
<dbReference type="InterPro" id="IPR018163">
    <property type="entry name" value="Thr/Ala-tRNA-synth_IIc_edit"/>
</dbReference>
<dbReference type="Proteomes" id="UP001594288">
    <property type="component" value="Unassembled WGS sequence"/>
</dbReference>
<dbReference type="InterPro" id="IPR018165">
    <property type="entry name" value="Ala-tRNA-synth_IIc_core"/>
</dbReference>